<reference evidence="10 11" key="1">
    <citation type="submission" date="2018-10" db="EMBL/GenBank/DDBJ databases">
        <title>Comparative analysis of microorganisms from saline springs in Andes Mountain Range, Colombia.</title>
        <authorList>
            <person name="Rubin E."/>
        </authorList>
    </citation>
    <scope>NUCLEOTIDE SEQUENCE [LARGE SCALE GENOMIC DNA]</scope>
    <source>
        <strain evidence="10 11">USBA 36</strain>
    </source>
</reference>
<evidence type="ECO:0000256" key="4">
    <source>
        <dbReference type="ARBA" id="ARBA00022801"/>
    </source>
</evidence>
<dbReference type="Pfam" id="PF12631">
    <property type="entry name" value="MnmE_helical"/>
    <property type="match status" value="1"/>
</dbReference>
<protein>
    <recommendedName>
        <fullName evidence="7">tRNA modification GTPase MnmE</fullName>
        <ecNumber evidence="7">3.6.-.-</ecNumber>
    </recommendedName>
</protein>
<dbReference type="PANTHER" id="PTHR42714:SF2">
    <property type="entry name" value="TRNA MODIFICATION GTPASE GTPBP3, MITOCHONDRIAL"/>
    <property type="match status" value="1"/>
</dbReference>
<dbReference type="GO" id="GO:0046872">
    <property type="term" value="F:metal ion binding"/>
    <property type="evidence" value="ECO:0007669"/>
    <property type="project" value="UniProtKB-KW"/>
</dbReference>
<dbReference type="InterPro" id="IPR006073">
    <property type="entry name" value="GTP-bd"/>
</dbReference>
<feature type="binding site" evidence="7">
    <location>
        <position position="23"/>
    </location>
    <ligand>
        <name>(6S)-5-formyl-5,6,7,8-tetrahydrofolate</name>
        <dbReference type="ChEBI" id="CHEBI:57457"/>
    </ligand>
</feature>
<feature type="domain" description="TrmE-type G" evidence="9">
    <location>
        <begin position="218"/>
        <end position="371"/>
    </location>
</feature>
<keyword evidence="2 7" id="KW-0819">tRNA processing</keyword>
<dbReference type="SUPFAM" id="SSF52540">
    <property type="entry name" value="P-loop containing nucleoside triphosphate hydrolases"/>
    <property type="match status" value="1"/>
</dbReference>
<dbReference type="CDD" id="cd04164">
    <property type="entry name" value="trmE"/>
    <property type="match status" value="1"/>
</dbReference>
<dbReference type="InterPro" id="IPR018948">
    <property type="entry name" value="GTP-bd_TrmE_N"/>
</dbReference>
<keyword evidence="7" id="KW-0963">Cytoplasm</keyword>
<evidence type="ECO:0000256" key="3">
    <source>
        <dbReference type="ARBA" id="ARBA00022741"/>
    </source>
</evidence>
<dbReference type="NCBIfam" id="TIGR00231">
    <property type="entry name" value="small_GTP"/>
    <property type="match status" value="1"/>
</dbReference>
<dbReference type="InterPro" id="IPR005225">
    <property type="entry name" value="Small_GTP-bd"/>
</dbReference>
<dbReference type="FunFam" id="3.30.1360.120:FF:000007">
    <property type="entry name" value="tRNA modification GTPase GTPBP3, mitochondrial"/>
    <property type="match status" value="1"/>
</dbReference>
<dbReference type="InterPro" id="IPR027417">
    <property type="entry name" value="P-loop_NTPase"/>
</dbReference>
<keyword evidence="7" id="KW-0479">Metal-binding</keyword>
<keyword evidence="7" id="KW-0460">Magnesium</keyword>
<dbReference type="EC" id="3.6.-.-" evidence="7"/>
<dbReference type="InterPro" id="IPR004520">
    <property type="entry name" value="GTPase_MnmE"/>
</dbReference>
<comment type="function">
    <text evidence="7">Exhibits a very high intrinsic GTPase hydrolysis rate. Involved in the addition of a carboxymethylaminomethyl (cmnm) group at the wobble position (U34) of certain tRNAs, forming tRNA-cmnm(5)s(2)U34.</text>
</comment>
<dbReference type="GO" id="GO:0030488">
    <property type="term" value="P:tRNA methylation"/>
    <property type="evidence" value="ECO:0007669"/>
    <property type="project" value="TreeGrafter"/>
</dbReference>
<evidence type="ECO:0000256" key="5">
    <source>
        <dbReference type="ARBA" id="ARBA00022958"/>
    </source>
</evidence>
<comment type="subunit">
    <text evidence="7">Homodimer. Heterotetramer of two MnmE and two MnmG subunits.</text>
</comment>
<comment type="cofactor">
    <cofactor evidence="7">
        <name>K(+)</name>
        <dbReference type="ChEBI" id="CHEBI:29103"/>
    </cofactor>
    <text evidence="7">Binds 1 potassium ion per subunit.</text>
</comment>
<comment type="caution">
    <text evidence="10">The sequence shown here is derived from an EMBL/GenBank/DDBJ whole genome shotgun (WGS) entry which is preliminary data.</text>
</comment>
<evidence type="ECO:0000313" key="11">
    <source>
        <dbReference type="Proteomes" id="UP000277424"/>
    </source>
</evidence>
<gene>
    <name evidence="7" type="primary">mnmE</name>
    <name evidence="7" type="synonym">trmE</name>
    <name evidence="10" type="ORF">BCL74_3104</name>
</gene>
<evidence type="ECO:0000256" key="2">
    <source>
        <dbReference type="ARBA" id="ARBA00022694"/>
    </source>
</evidence>
<accession>A0A420WCI9</accession>
<feature type="binding site" evidence="7">
    <location>
        <position position="445"/>
    </location>
    <ligand>
        <name>(6S)-5-formyl-5,6,7,8-tetrahydrofolate</name>
        <dbReference type="ChEBI" id="CHEBI:57457"/>
    </ligand>
</feature>
<keyword evidence="4 7" id="KW-0378">Hydrolase</keyword>
<feature type="binding site" evidence="7">
    <location>
        <begin position="272"/>
        <end position="275"/>
    </location>
    <ligand>
        <name>GTP</name>
        <dbReference type="ChEBI" id="CHEBI:37565"/>
    </ligand>
</feature>
<evidence type="ECO:0000256" key="8">
    <source>
        <dbReference type="RuleBase" id="RU003313"/>
    </source>
</evidence>
<evidence type="ECO:0000259" key="9">
    <source>
        <dbReference type="PROSITE" id="PS51709"/>
    </source>
</evidence>
<comment type="similarity">
    <text evidence="1 7 8">Belongs to the TRAFAC class TrmE-Era-EngA-EngB-Septin-like GTPase superfamily. TrmE GTPase family.</text>
</comment>
<dbReference type="InterPro" id="IPR027266">
    <property type="entry name" value="TrmE/GcvT-like"/>
</dbReference>
<dbReference type="InterPro" id="IPR031168">
    <property type="entry name" value="G_TrmE"/>
</dbReference>
<feature type="binding site" evidence="7">
    <location>
        <position position="122"/>
    </location>
    <ligand>
        <name>(6S)-5-formyl-5,6,7,8-tetrahydrofolate</name>
        <dbReference type="ChEBI" id="CHEBI:57457"/>
    </ligand>
</feature>
<dbReference type="AlphaFoldDB" id="A0A420WCI9"/>
<keyword evidence="6 7" id="KW-0342">GTP-binding</keyword>
<feature type="binding site" evidence="7">
    <location>
        <position position="82"/>
    </location>
    <ligand>
        <name>(6S)-5-formyl-5,6,7,8-tetrahydrofolate</name>
        <dbReference type="ChEBI" id="CHEBI:57457"/>
    </ligand>
</feature>
<dbReference type="PROSITE" id="PS51709">
    <property type="entry name" value="G_TRME"/>
    <property type="match status" value="1"/>
</dbReference>
<organism evidence="10 11">
    <name type="scientific">Oceanibaculum indicum</name>
    <dbReference type="NCBI Taxonomy" id="526216"/>
    <lineage>
        <taxon>Bacteria</taxon>
        <taxon>Pseudomonadati</taxon>
        <taxon>Pseudomonadota</taxon>
        <taxon>Alphaproteobacteria</taxon>
        <taxon>Rhodospirillales</taxon>
        <taxon>Oceanibaculaceae</taxon>
        <taxon>Oceanibaculum</taxon>
    </lineage>
</organism>
<dbReference type="InterPro" id="IPR025867">
    <property type="entry name" value="MnmE_helical"/>
</dbReference>
<feature type="binding site" evidence="7">
    <location>
        <position position="232"/>
    </location>
    <ligand>
        <name>Mg(2+)</name>
        <dbReference type="ChEBI" id="CHEBI:18420"/>
    </ligand>
</feature>
<proteinExistence type="inferred from homology"/>
<dbReference type="GO" id="GO:0003924">
    <property type="term" value="F:GTPase activity"/>
    <property type="evidence" value="ECO:0007669"/>
    <property type="project" value="UniProtKB-UniRule"/>
</dbReference>
<evidence type="ECO:0000256" key="6">
    <source>
        <dbReference type="ARBA" id="ARBA00023134"/>
    </source>
</evidence>
<dbReference type="EMBL" id="RBIG01000003">
    <property type="protein sequence ID" value="RKQ68622.1"/>
    <property type="molecule type" value="Genomic_DNA"/>
</dbReference>
<evidence type="ECO:0000313" key="10">
    <source>
        <dbReference type="EMBL" id="RKQ68622.1"/>
    </source>
</evidence>
<name>A0A420WCI9_9PROT</name>
<evidence type="ECO:0000256" key="7">
    <source>
        <dbReference type="HAMAP-Rule" id="MF_00379"/>
    </source>
</evidence>
<sequence>MTSPGTIFALATPQGRSGVAVVRLSGPSAGAVLQKITDGRLPPGRKAVLRSVRDPETGQVLDSALILWFPAPASFTGEDVAELHLHGGRAVIAAVMQVLSRQPGLRLAEPGEFTRRAFLAGKMDLTSVEGLADLIDAETEAQRRQALRQMGGALSALYEDWRARLLRVLAHAEAIIDFPDEDLPEETNAHLRAEVTALLEEIDAHLADSRRGERLREGIRVAIIGPANAGKSSLLNWLAGRDAAIVSATAGTTRDVIEVHLDLGGYPVLLADTAGLRETADALEEEGIRRARRWAREADYRILLLDGAVYDERQTAEFTSQENPSLVVVNKSDLMMSWPTSATVVGETLSVSVKSGQGMAGFLARLEQEVARLAAPGEAPALTRIRHRMALESARESLMRFLQAPSPDLAAEDLRLAVREIGRITGRVDVEDLLDVIFRDFCLGK</sequence>
<dbReference type="NCBIfam" id="NF003661">
    <property type="entry name" value="PRK05291.1-3"/>
    <property type="match status" value="1"/>
</dbReference>
<feature type="binding site" evidence="7">
    <location>
        <begin position="228"/>
        <end position="233"/>
    </location>
    <ligand>
        <name>GTP</name>
        <dbReference type="ChEBI" id="CHEBI:37565"/>
    </ligand>
</feature>
<dbReference type="SUPFAM" id="SSF116878">
    <property type="entry name" value="TrmE connector domain"/>
    <property type="match status" value="1"/>
</dbReference>
<dbReference type="GO" id="GO:0005737">
    <property type="term" value="C:cytoplasm"/>
    <property type="evidence" value="ECO:0007669"/>
    <property type="project" value="UniProtKB-SubCell"/>
</dbReference>
<keyword evidence="3 7" id="KW-0547">Nucleotide-binding</keyword>
<dbReference type="CDD" id="cd14858">
    <property type="entry name" value="TrmE_N"/>
    <property type="match status" value="1"/>
</dbReference>
<dbReference type="GO" id="GO:0005525">
    <property type="term" value="F:GTP binding"/>
    <property type="evidence" value="ECO:0007669"/>
    <property type="project" value="UniProtKB-UniRule"/>
</dbReference>
<dbReference type="NCBIfam" id="TIGR00450">
    <property type="entry name" value="mnmE_trmE_thdF"/>
    <property type="match status" value="1"/>
</dbReference>
<feature type="binding site" evidence="7">
    <location>
        <position position="253"/>
    </location>
    <ligand>
        <name>Mg(2+)</name>
        <dbReference type="ChEBI" id="CHEBI:18420"/>
    </ligand>
</feature>
<dbReference type="HAMAP" id="MF_00379">
    <property type="entry name" value="GTPase_MnmE"/>
    <property type="match status" value="1"/>
</dbReference>
<dbReference type="RefSeq" id="WP_121221345.1">
    <property type="nucleotide sequence ID" value="NZ_RBIG01000003.1"/>
</dbReference>
<dbReference type="Pfam" id="PF10396">
    <property type="entry name" value="TrmE_N"/>
    <property type="match status" value="1"/>
</dbReference>
<evidence type="ECO:0000256" key="1">
    <source>
        <dbReference type="ARBA" id="ARBA00011043"/>
    </source>
</evidence>
<dbReference type="Gene3D" id="3.40.50.300">
    <property type="entry name" value="P-loop containing nucleotide triphosphate hydrolases"/>
    <property type="match status" value="1"/>
</dbReference>
<dbReference type="OrthoDB" id="9805918at2"/>
<dbReference type="PANTHER" id="PTHR42714">
    <property type="entry name" value="TRNA MODIFICATION GTPASE GTPBP3"/>
    <property type="match status" value="1"/>
</dbReference>
<dbReference type="InterPro" id="IPR027368">
    <property type="entry name" value="MnmE_dom2"/>
</dbReference>
<dbReference type="Gene3D" id="3.30.1360.120">
    <property type="entry name" value="Probable tRNA modification gtpase trme, domain 1"/>
    <property type="match status" value="1"/>
</dbReference>
<dbReference type="Gene3D" id="1.20.120.430">
    <property type="entry name" value="tRNA modification GTPase MnmE domain 2"/>
    <property type="match status" value="1"/>
</dbReference>
<feature type="binding site" evidence="7">
    <location>
        <begin position="247"/>
        <end position="253"/>
    </location>
    <ligand>
        <name>GTP</name>
        <dbReference type="ChEBI" id="CHEBI:37565"/>
    </ligand>
</feature>
<dbReference type="Pfam" id="PF01926">
    <property type="entry name" value="MMR_HSR1"/>
    <property type="match status" value="1"/>
</dbReference>
<comment type="subcellular location">
    <subcellularLocation>
        <location evidence="7">Cytoplasm</location>
    </subcellularLocation>
</comment>
<dbReference type="Proteomes" id="UP000277424">
    <property type="component" value="Unassembled WGS sequence"/>
</dbReference>
<comment type="caution">
    <text evidence="7">Lacks conserved residue(s) required for the propagation of feature annotation.</text>
</comment>
<dbReference type="GO" id="GO:0002098">
    <property type="term" value="P:tRNA wobble uridine modification"/>
    <property type="evidence" value="ECO:0007669"/>
    <property type="project" value="TreeGrafter"/>
</dbReference>
<keyword evidence="5 7" id="KW-0630">Potassium</keyword>